<dbReference type="AlphaFoldDB" id="A0A850QIG4"/>
<evidence type="ECO:0000256" key="2">
    <source>
        <dbReference type="ARBA" id="ARBA00022908"/>
    </source>
</evidence>
<feature type="domain" description="Tyr recombinase" evidence="5">
    <location>
        <begin position="303"/>
        <end position="510"/>
    </location>
</feature>
<keyword evidence="2" id="KW-0229">DNA integration</keyword>
<reference evidence="6 7" key="1">
    <citation type="submission" date="2020-06" db="EMBL/GenBank/DDBJ databases">
        <authorList>
            <person name="Qiu C."/>
            <person name="Liu Z."/>
        </authorList>
    </citation>
    <scope>NUCLEOTIDE SEQUENCE [LARGE SCALE GENOMIC DNA]</scope>
    <source>
        <strain evidence="6 7">EM 1</strain>
    </source>
</reference>
<evidence type="ECO:0000313" key="6">
    <source>
        <dbReference type="EMBL" id="NVO76224.1"/>
    </source>
</evidence>
<dbReference type="RefSeq" id="WP_176801521.1">
    <property type="nucleotide sequence ID" value="NZ_JABXYJ010000001.1"/>
</dbReference>
<accession>A0A850QIG4</accession>
<dbReference type="InterPro" id="IPR046668">
    <property type="entry name" value="DUF6538"/>
</dbReference>
<dbReference type="Pfam" id="PF20172">
    <property type="entry name" value="DUF6538"/>
    <property type="match status" value="1"/>
</dbReference>
<dbReference type="EMBL" id="JABXYJ010000001">
    <property type="protein sequence ID" value="NVO76224.1"/>
    <property type="molecule type" value="Genomic_DNA"/>
</dbReference>
<comment type="similarity">
    <text evidence="1">Belongs to the 'phage' integrase family.</text>
</comment>
<evidence type="ECO:0000256" key="3">
    <source>
        <dbReference type="ARBA" id="ARBA00023125"/>
    </source>
</evidence>
<keyword evidence="4" id="KW-0233">DNA recombination</keyword>
<sequence length="539" mass="60623">MKLASHLRRSRHGVFYFRIVFPQILATILGQPELNRSLSTRCPKTARLTGYQLSGTMLPLITRLARLMTIDPDSLDPDSIKKLIVEGLTIGKDGSISAARIQTNDNPQIAQEELKNFALFLHASRGEQPASPTPPTEALKIEAQKLKAEITQFAPALPTKPSTLKDAFDSYLLSKKGIAAATKKSYTESLELFGMMMGGNHRMVHEISRRECTDFNEALSHIPLHAKKRNIKIGTASEILLNPPTVLDDSGNPTSPETISARTCNDHLTNVSGFFSWAIKAGRCFEPNPFEDSVRHSDGEIDGGAEAFQQEELIKIFDSTTFMKAKRPHQFWGPLLLLFTGARANEIACLDLDDIIIENGIRCISIKHRPRKKPDTIEHRIETKRLKNAQSKRTIPLHPTIWEIGFDDYLADLRSLGATRLFPNLPMDSREKRERNLSRDVNNYLEKIGVHVPRTKVLHSFRDTVSDALGTSDLDAVRADQWTGHAPVGIKAKHYRSKASADVQARDAFSALDFPFIRFDTLKYRKGWWNEWLAKNMVP</sequence>
<dbReference type="InterPro" id="IPR011010">
    <property type="entry name" value="DNA_brk_join_enz"/>
</dbReference>
<dbReference type="GO" id="GO:0006310">
    <property type="term" value="P:DNA recombination"/>
    <property type="evidence" value="ECO:0007669"/>
    <property type="project" value="UniProtKB-KW"/>
</dbReference>
<evidence type="ECO:0000256" key="1">
    <source>
        <dbReference type="ARBA" id="ARBA00008857"/>
    </source>
</evidence>
<dbReference type="CDD" id="cd01184">
    <property type="entry name" value="INT_C_like_1"/>
    <property type="match status" value="1"/>
</dbReference>
<proteinExistence type="inferred from homology"/>
<protein>
    <submittedName>
        <fullName evidence="6">Site-specific integrase</fullName>
    </submittedName>
</protein>
<comment type="caution">
    <text evidence="6">The sequence shown here is derived from an EMBL/GenBank/DDBJ whole genome shotgun (WGS) entry which is preliminary data.</text>
</comment>
<dbReference type="PROSITE" id="PS51898">
    <property type="entry name" value="TYR_RECOMBINASE"/>
    <property type="match status" value="1"/>
</dbReference>
<keyword evidence="7" id="KW-1185">Reference proteome</keyword>
<dbReference type="Gene3D" id="1.10.150.130">
    <property type="match status" value="1"/>
</dbReference>
<name>A0A850QIG4_9BURK</name>
<dbReference type="Proteomes" id="UP000588051">
    <property type="component" value="Unassembled WGS sequence"/>
</dbReference>
<gene>
    <name evidence="6" type="ORF">HV832_00075</name>
</gene>
<dbReference type="InterPro" id="IPR050090">
    <property type="entry name" value="Tyrosine_recombinase_XerCD"/>
</dbReference>
<dbReference type="InterPro" id="IPR010998">
    <property type="entry name" value="Integrase_recombinase_N"/>
</dbReference>
<evidence type="ECO:0000313" key="7">
    <source>
        <dbReference type="Proteomes" id="UP000588051"/>
    </source>
</evidence>
<dbReference type="PANTHER" id="PTHR30349:SF41">
    <property type="entry name" value="INTEGRASE_RECOMBINASE PROTEIN MJ0367-RELATED"/>
    <property type="match status" value="1"/>
</dbReference>
<evidence type="ECO:0000259" key="5">
    <source>
        <dbReference type="PROSITE" id="PS51898"/>
    </source>
</evidence>
<dbReference type="Gene3D" id="1.10.443.10">
    <property type="entry name" value="Intergrase catalytic core"/>
    <property type="match status" value="1"/>
</dbReference>
<keyword evidence="3" id="KW-0238">DNA-binding</keyword>
<dbReference type="InterPro" id="IPR002104">
    <property type="entry name" value="Integrase_catalytic"/>
</dbReference>
<evidence type="ECO:0000256" key="4">
    <source>
        <dbReference type="ARBA" id="ARBA00023172"/>
    </source>
</evidence>
<organism evidence="6 7">
    <name type="scientific">Undibacterium oligocarboniphilum</name>
    <dbReference type="NCBI Taxonomy" id="666702"/>
    <lineage>
        <taxon>Bacteria</taxon>
        <taxon>Pseudomonadati</taxon>
        <taxon>Pseudomonadota</taxon>
        <taxon>Betaproteobacteria</taxon>
        <taxon>Burkholderiales</taxon>
        <taxon>Oxalobacteraceae</taxon>
        <taxon>Undibacterium</taxon>
    </lineage>
</organism>
<dbReference type="PANTHER" id="PTHR30349">
    <property type="entry name" value="PHAGE INTEGRASE-RELATED"/>
    <property type="match status" value="1"/>
</dbReference>
<dbReference type="GO" id="GO:0003677">
    <property type="term" value="F:DNA binding"/>
    <property type="evidence" value="ECO:0007669"/>
    <property type="project" value="UniProtKB-KW"/>
</dbReference>
<dbReference type="InterPro" id="IPR013762">
    <property type="entry name" value="Integrase-like_cat_sf"/>
</dbReference>
<dbReference type="SUPFAM" id="SSF56349">
    <property type="entry name" value="DNA breaking-rejoining enzymes"/>
    <property type="match status" value="1"/>
</dbReference>
<dbReference type="GO" id="GO:0015074">
    <property type="term" value="P:DNA integration"/>
    <property type="evidence" value="ECO:0007669"/>
    <property type="project" value="UniProtKB-KW"/>
</dbReference>